<name>A0ABU0CT70_9BACI</name>
<dbReference type="RefSeq" id="WP_307339885.1">
    <property type="nucleotide sequence ID" value="NZ_JAUSUQ010000008.1"/>
</dbReference>
<gene>
    <name evidence="3" type="primary">fdhD</name>
    <name evidence="4" type="ORF">J2S00_002416</name>
</gene>
<proteinExistence type="inferred from homology"/>
<dbReference type="EMBL" id="JAUSUQ010000008">
    <property type="protein sequence ID" value="MDQ0339628.1"/>
    <property type="molecule type" value="Genomic_DNA"/>
</dbReference>
<evidence type="ECO:0000313" key="5">
    <source>
        <dbReference type="Proteomes" id="UP001232445"/>
    </source>
</evidence>
<accession>A0ABU0CT70</accession>
<sequence>MLYKSCPEEYPVTLYLNGKELLTIQLTEVDLQDWATGYLFAEGIIDSVEEIKEIRFDPYRGNIFTEVESERFDMEQFLKRRRILTAGCGRGVTFRSLKEVGQFKKIKSNITVPLSYIREKMKAFAKQTPLYLKTGGMHAAAIIQPDGELIVREDIGRHNAVDKAIGAALKKGLPGPELIMLTTGRISFEMCAKVAKFGIGIAASRTAATNLAVALGMEISIDLIGYCRGQSAVVYTKGQYIWKDTSAAQRAP</sequence>
<dbReference type="Pfam" id="PF02634">
    <property type="entry name" value="FdhD-NarQ"/>
    <property type="match status" value="1"/>
</dbReference>
<comment type="caution">
    <text evidence="4">The sequence shown here is derived from an EMBL/GenBank/DDBJ whole genome shotgun (WGS) entry which is preliminary data.</text>
</comment>
<dbReference type="PANTHER" id="PTHR30592">
    <property type="entry name" value="FORMATE DEHYDROGENASE"/>
    <property type="match status" value="1"/>
</dbReference>
<keyword evidence="2 3" id="KW-0501">Molybdenum cofactor biosynthesis</keyword>
<comment type="subcellular location">
    <subcellularLocation>
        <location evidence="3">Cytoplasm</location>
    </subcellularLocation>
</comment>
<feature type="active site" description="Cysteine persulfide intermediate" evidence="3">
    <location>
        <position position="88"/>
    </location>
</feature>
<keyword evidence="5" id="KW-1185">Reference proteome</keyword>
<evidence type="ECO:0000256" key="1">
    <source>
        <dbReference type="ARBA" id="ARBA00022490"/>
    </source>
</evidence>
<dbReference type="Proteomes" id="UP001232445">
    <property type="component" value="Unassembled WGS sequence"/>
</dbReference>
<evidence type="ECO:0000256" key="3">
    <source>
        <dbReference type="HAMAP-Rule" id="MF_00187"/>
    </source>
</evidence>
<comment type="function">
    <text evidence="3">Required for formate dehydrogenase (FDH) activity. Acts as a sulfur carrier protein that transfers sulfur from IscS to the molybdenum cofactor prior to its insertion into FDH.</text>
</comment>
<comment type="caution">
    <text evidence="3">Lacks conserved residue(s) required for the propagation of feature annotation.</text>
</comment>
<protein>
    <recommendedName>
        <fullName evidence="3">Sulfur carrier protein FdhD</fullName>
    </recommendedName>
</protein>
<dbReference type="NCBIfam" id="TIGR00129">
    <property type="entry name" value="fdhD_narQ"/>
    <property type="match status" value="1"/>
</dbReference>
<reference evidence="4 5" key="1">
    <citation type="submission" date="2023-07" db="EMBL/GenBank/DDBJ databases">
        <title>Genomic Encyclopedia of Type Strains, Phase IV (KMG-IV): sequencing the most valuable type-strain genomes for metagenomic binning, comparative biology and taxonomic classification.</title>
        <authorList>
            <person name="Goeker M."/>
        </authorList>
    </citation>
    <scope>NUCLEOTIDE SEQUENCE [LARGE SCALE GENOMIC DNA]</scope>
    <source>
        <strain evidence="4 5">DSM 17740</strain>
    </source>
</reference>
<dbReference type="SUPFAM" id="SSF53927">
    <property type="entry name" value="Cytidine deaminase-like"/>
    <property type="match status" value="1"/>
</dbReference>
<evidence type="ECO:0000256" key="2">
    <source>
        <dbReference type="ARBA" id="ARBA00023150"/>
    </source>
</evidence>
<keyword evidence="1 3" id="KW-0963">Cytoplasm</keyword>
<dbReference type="Gene3D" id="3.10.20.10">
    <property type="match status" value="1"/>
</dbReference>
<comment type="similarity">
    <text evidence="3">Belongs to the FdhD family.</text>
</comment>
<evidence type="ECO:0000313" key="4">
    <source>
        <dbReference type="EMBL" id="MDQ0339628.1"/>
    </source>
</evidence>
<dbReference type="InterPro" id="IPR003786">
    <property type="entry name" value="FdhD"/>
</dbReference>
<dbReference type="PIRSF" id="PIRSF015626">
    <property type="entry name" value="FdhD"/>
    <property type="match status" value="1"/>
</dbReference>
<dbReference type="HAMAP" id="MF_00187">
    <property type="entry name" value="FdhD"/>
    <property type="match status" value="1"/>
</dbReference>
<organism evidence="4 5">
    <name type="scientific">Caldalkalibacillus uzonensis</name>
    <dbReference type="NCBI Taxonomy" id="353224"/>
    <lineage>
        <taxon>Bacteria</taxon>
        <taxon>Bacillati</taxon>
        <taxon>Bacillota</taxon>
        <taxon>Bacilli</taxon>
        <taxon>Bacillales</taxon>
        <taxon>Bacillaceae</taxon>
        <taxon>Caldalkalibacillus</taxon>
    </lineage>
</organism>
<dbReference type="InterPro" id="IPR016193">
    <property type="entry name" value="Cytidine_deaminase-like"/>
</dbReference>
<dbReference type="PANTHER" id="PTHR30592:SF1">
    <property type="entry name" value="SULFUR CARRIER PROTEIN FDHD"/>
    <property type="match status" value="1"/>
</dbReference>
<dbReference type="Gene3D" id="3.40.140.10">
    <property type="entry name" value="Cytidine Deaminase, domain 2"/>
    <property type="match status" value="1"/>
</dbReference>